<feature type="transmembrane region" description="Helical" evidence="6">
    <location>
        <begin position="31"/>
        <end position="60"/>
    </location>
</feature>
<dbReference type="CDD" id="cd07185">
    <property type="entry name" value="OmpA_C-like"/>
    <property type="match status" value="1"/>
</dbReference>
<dbReference type="PANTHER" id="PTHR30329">
    <property type="entry name" value="STATOR ELEMENT OF FLAGELLAR MOTOR COMPLEX"/>
    <property type="match status" value="1"/>
</dbReference>
<dbReference type="InterPro" id="IPR036737">
    <property type="entry name" value="OmpA-like_sf"/>
</dbReference>
<dbReference type="EMBL" id="JAPTGG010000005">
    <property type="protein sequence ID" value="MCZ0865146.1"/>
    <property type="molecule type" value="Genomic_DNA"/>
</dbReference>
<keyword evidence="6" id="KW-0812">Transmembrane</keyword>
<keyword evidence="2 4" id="KW-0472">Membrane</keyword>
<keyword evidence="6" id="KW-1133">Transmembrane helix</keyword>
<evidence type="ECO:0000259" key="8">
    <source>
        <dbReference type="PROSITE" id="PS51123"/>
    </source>
</evidence>
<dbReference type="InterPro" id="IPR006665">
    <property type="entry name" value="OmpA-like"/>
</dbReference>
<evidence type="ECO:0000313" key="9">
    <source>
        <dbReference type="EMBL" id="MCZ0865146.1"/>
    </source>
</evidence>
<keyword evidence="7" id="KW-0732">Signal</keyword>
<dbReference type="PANTHER" id="PTHR30329:SF21">
    <property type="entry name" value="LIPOPROTEIN YIAD-RELATED"/>
    <property type="match status" value="1"/>
</dbReference>
<comment type="subcellular location">
    <subcellularLocation>
        <location evidence="1">Cell outer membrane</location>
    </subcellularLocation>
</comment>
<evidence type="ECO:0000256" key="3">
    <source>
        <dbReference type="ARBA" id="ARBA00023237"/>
    </source>
</evidence>
<evidence type="ECO:0000256" key="4">
    <source>
        <dbReference type="PROSITE-ProRule" id="PRU00473"/>
    </source>
</evidence>
<dbReference type="GO" id="GO:0009279">
    <property type="term" value="C:cell outer membrane"/>
    <property type="evidence" value="ECO:0007669"/>
    <property type="project" value="UniProtKB-SubCell"/>
</dbReference>
<accession>A0A9J6RL78</accession>
<dbReference type="PRINTS" id="PR01021">
    <property type="entry name" value="OMPADOMAIN"/>
</dbReference>
<evidence type="ECO:0000256" key="6">
    <source>
        <dbReference type="SAM" id="Phobius"/>
    </source>
</evidence>
<proteinExistence type="predicted"/>
<feature type="coiled-coil region" evidence="5">
    <location>
        <begin position="60"/>
        <end position="108"/>
    </location>
</feature>
<feature type="domain" description="OmpA-like" evidence="8">
    <location>
        <begin position="106"/>
        <end position="223"/>
    </location>
</feature>
<evidence type="ECO:0000313" key="10">
    <source>
        <dbReference type="Proteomes" id="UP001069090"/>
    </source>
</evidence>
<feature type="chain" id="PRO_5039900761" evidence="7">
    <location>
        <begin position="22"/>
        <end position="234"/>
    </location>
</feature>
<dbReference type="InterPro" id="IPR006664">
    <property type="entry name" value="OMP_bac"/>
</dbReference>
<keyword evidence="10" id="KW-1185">Reference proteome</keyword>
<evidence type="ECO:0000256" key="2">
    <source>
        <dbReference type="ARBA" id="ARBA00023136"/>
    </source>
</evidence>
<dbReference type="Pfam" id="PF00691">
    <property type="entry name" value="OmpA"/>
    <property type="match status" value="1"/>
</dbReference>
<organism evidence="9 10">
    <name type="scientific">Dasania phycosphaerae</name>
    <dbReference type="NCBI Taxonomy" id="2950436"/>
    <lineage>
        <taxon>Bacteria</taxon>
        <taxon>Pseudomonadati</taxon>
        <taxon>Pseudomonadota</taxon>
        <taxon>Gammaproteobacteria</taxon>
        <taxon>Cellvibrionales</taxon>
        <taxon>Spongiibacteraceae</taxon>
        <taxon>Dasania</taxon>
    </lineage>
</organism>
<keyword evidence="5" id="KW-0175">Coiled coil</keyword>
<evidence type="ECO:0000256" key="7">
    <source>
        <dbReference type="SAM" id="SignalP"/>
    </source>
</evidence>
<gene>
    <name evidence="9" type="ORF">O0V09_08050</name>
</gene>
<dbReference type="SUPFAM" id="SSF103088">
    <property type="entry name" value="OmpA-like"/>
    <property type="match status" value="1"/>
</dbReference>
<evidence type="ECO:0000256" key="5">
    <source>
        <dbReference type="SAM" id="Coils"/>
    </source>
</evidence>
<dbReference type="Gene3D" id="3.30.1330.60">
    <property type="entry name" value="OmpA-like domain"/>
    <property type="match status" value="1"/>
</dbReference>
<comment type="caution">
    <text evidence="9">The sequence shown here is derived from an EMBL/GenBank/DDBJ whole genome shotgun (WGS) entry which is preliminary data.</text>
</comment>
<evidence type="ECO:0000256" key="1">
    <source>
        <dbReference type="ARBA" id="ARBA00004442"/>
    </source>
</evidence>
<reference evidence="9 10" key="1">
    <citation type="submission" date="2022-12" db="EMBL/GenBank/DDBJ databases">
        <title>Dasania phycosphaerae sp. nov., isolated from particulate material of the south coast of Korea.</title>
        <authorList>
            <person name="Jiang Y."/>
        </authorList>
    </citation>
    <scope>NUCLEOTIDE SEQUENCE [LARGE SCALE GENOMIC DNA]</scope>
    <source>
        <strain evidence="9 10">GY-19</strain>
    </source>
</reference>
<sequence>MKKALVLSTIIAATSVNLAHADDDRHVARKAGVFFGSAVAGAMLAGPIGMVVGAASGVWLDDKVEQADNLEQDLQQSALALQNSRNNINRLQSQLAAAEDHSQRYAQLILEQLQLELLFKTGGSELSAAGKHRLAMLADFMAKNPELNLRLDGYADPSGDQQFNLALSEQRVNAVAEQLKLAGLAEQRITTYSHGASQSQAQPGDYQGYAMERVVRIQLNRGEELGAMAEVSLH</sequence>
<keyword evidence="3" id="KW-0998">Cell outer membrane</keyword>
<name>A0A9J6RL78_9GAMM</name>
<dbReference type="RefSeq" id="WP_258331296.1">
    <property type="nucleotide sequence ID" value="NZ_JAPTGG010000005.1"/>
</dbReference>
<dbReference type="InterPro" id="IPR050330">
    <property type="entry name" value="Bact_OuterMem_StrucFunc"/>
</dbReference>
<protein>
    <submittedName>
        <fullName evidence="9">OmpA family protein</fullName>
    </submittedName>
</protein>
<dbReference type="AlphaFoldDB" id="A0A9J6RL78"/>
<dbReference type="Proteomes" id="UP001069090">
    <property type="component" value="Unassembled WGS sequence"/>
</dbReference>
<feature type="signal peptide" evidence="7">
    <location>
        <begin position="1"/>
        <end position="21"/>
    </location>
</feature>
<dbReference type="PROSITE" id="PS51123">
    <property type="entry name" value="OMPA_2"/>
    <property type="match status" value="1"/>
</dbReference>